<evidence type="ECO:0000256" key="3">
    <source>
        <dbReference type="ARBA" id="ARBA00022692"/>
    </source>
</evidence>
<feature type="transmembrane region" description="Helical" evidence="7">
    <location>
        <begin position="441"/>
        <end position="462"/>
    </location>
</feature>
<keyword evidence="10" id="KW-1185">Reference proteome</keyword>
<protein>
    <submittedName>
        <fullName evidence="9">Amino acid permease/ SLC12A domain-containing protein</fullName>
    </submittedName>
</protein>
<dbReference type="AlphaFoldDB" id="A0A2I2FIJ4"/>
<feature type="transmembrane region" description="Helical" evidence="7">
    <location>
        <begin position="77"/>
        <end position="94"/>
    </location>
</feature>
<dbReference type="PROSITE" id="PS00218">
    <property type="entry name" value="AMINO_ACID_PERMEASE_1"/>
    <property type="match status" value="1"/>
</dbReference>
<evidence type="ECO:0000256" key="2">
    <source>
        <dbReference type="ARBA" id="ARBA00022448"/>
    </source>
</evidence>
<feature type="transmembrane region" description="Helical" evidence="7">
    <location>
        <begin position="159"/>
        <end position="180"/>
    </location>
</feature>
<dbReference type="STRING" id="41067.A0A2I2FIJ4"/>
<keyword evidence="4" id="KW-0029">Amino-acid transport</keyword>
<reference evidence="9 10" key="1">
    <citation type="submission" date="2017-12" db="EMBL/GenBank/DDBJ databases">
        <authorList>
            <consortium name="DOE Joint Genome Institute"/>
            <person name="Haridas S."/>
            <person name="Kjaerbolling I."/>
            <person name="Vesth T.C."/>
            <person name="Frisvad J.C."/>
            <person name="Nybo J.L."/>
            <person name="Theobald S."/>
            <person name="Kuo A."/>
            <person name="Bowyer P."/>
            <person name="Matsuda Y."/>
            <person name="Mondo S."/>
            <person name="Lyhne E.K."/>
            <person name="Kogle M.E."/>
            <person name="Clum A."/>
            <person name="Lipzen A."/>
            <person name="Salamov A."/>
            <person name="Ngan C.Y."/>
            <person name="Daum C."/>
            <person name="Chiniquy J."/>
            <person name="Barry K."/>
            <person name="LaButti K."/>
            <person name="Simmons B.A."/>
            <person name="Magnuson J.K."/>
            <person name="Mortensen U.H."/>
            <person name="Larsen T.O."/>
            <person name="Grigoriev I.V."/>
            <person name="Baker S.E."/>
            <person name="Andersen M.R."/>
            <person name="Nordberg H.P."/>
            <person name="Cantor M.N."/>
            <person name="Hua S.X."/>
        </authorList>
    </citation>
    <scope>NUCLEOTIDE SEQUENCE [LARGE SCALE GENOMIC DNA]</scope>
    <source>
        <strain evidence="9 10">CBS 102.13</strain>
    </source>
</reference>
<feature type="transmembrane region" description="Helical" evidence="7">
    <location>
        <begin position="131"/>
        <end position="153"/>
    </location>
</feature>
<proteinExistence type="predicted"/>
<evidence type="ECO:0000313" key="9">
    <source>
        <dbReference type="EMBL" id="PLB40434.1"/>
    </source>
</evidence>
<evidence type="ECO:0000256" key="6">
    <source>
        <dbReference type="ARBA" id="ARBA00023136"/>
    </source>
</evidence>
<name>A0A2I2FIJ4_ASPCN</name>
<comment type="subcellular location">
    <subcellularLocation>
        <location evidence="1">Membrane</location>
        <topology evidence="1">Multi-pass membrane protein</topology>
    </subcellularLocation>
</comment>
<feature type="transmembrane region" description="Helical" evidence="7">
    <location>
        <begin position="324"/>
        <end position="349"/>
    </location>
</feature>
<dbReference type="InterPro" id="IPR050524">
    <property type="entry name" value="APC_YAT"/>
</dbReference>
<evidence type="ECO:0000256" key="4">
    <source>
        <dbReference type="ARBA" id="ARBA00022970"/>
    </source>
</evidence>
<dbReference type="PANTHER" id="PTHR43341:SF26">
    <property type="entry name" value="GENERAL AMINO ACID PERMEASE AGP3"/>
    <property type="match status" value="1"/>
</dbReference>
<dbReference type="GO" id="GO:0015171">
    <property type="term" value="F:amino acid transmembrane transporter activity"/>
    <property type="evidence" value="ECO:0007669"/>
    <property type="project" value="TreeGrafter"/>
</dbReference>
<dbReference type="PIRSF" id="PIRSF006060">
    <property type="entry name" value="AA_transporter"/>
    <property type="match status" value="1"/>
</dbReference>
<dbReference type="Pfam" id="PF00324">
    <property type="entry name" value="AA_permease"/>
    <property type="match status" value="1"/>
</dbReference>
<feature type="transmembrane region" description="Helical" evidence="7">
    <location>
        <begin position="474"/>
        <end position="494"/>
    </location>
</feature>
<keyword evidence="3 7" id="KW-0812">Transmembrane</keyword>
<dbReference type="GO" id="GO:0016020">
    <property type="term" value="C:membrane"/>
    <property type="evidence" value="ECO:0007669"/>
    <property type="project" value="UniProtKB-SubCell"/>
</dbReference>
<feature type="transmembrane region" description="Helical" evidence="7">
    <location>
        <begin position="271"/>
        <end position="292"/>
    </location>
</feature>
<feature type="transmembrane region" description="Helical" evidence="7">
    <location>
        <begin position="192"/>
        <end position="210"/>
    </location>
</feature>
<evidence type="ECO:0000259" key="8">
    <source>
        <dbReference type="Pfam" id="PF00324"/>
    </source>
</evidence>
<evidence type="ECO:0000256" key="5">
    <source>
        <dbReference type="ARBA" id="ARBA00022989"/>
    </source>
</evidence>
<dbReference type="FunFam" id="1.20.1740.10:FF:000001">
    <property type="entry name" value="Amino acid permease"/>
    <property type="match status" value="1"/>
</dbReference>
<dbReference type="InterPro" id="IPR004840">
    <property type="entry name" value="Amino_acid_permease_CS"/>
</dbReference>
<sequence>MTSKFDQDGFNYRKPSPTVQDEEAIPFEADSAPVDAFTEPLQRKLKSRHLQMIAIGGIIGPGLLVGSGNAFSEGGPAGVLISFSLVGIIVYFVMQSLGEMATAIPVTGSFTEYAQRFIDDSLAFGLGWAYWYLWVTILANEYNAISLVIGYWTEAVPQWGWILIFWFLFLFLSNLGVLAYGEMEFWLSLIKVLALIAFFILAICISAGGVGPGPIGFKYWSDPGAFADSINGVAKTFVVAGTLYAGTEMVGVTAGESSNPQKAVPTAIRQVFWRILIFYIGTMFFIGILLPFDDDRLLGSDSSTANSPLTLALEDAGILPAAHLINALIVISVISAGNSSLYVGSRTILFMARNGKAPRFLGRTNKRGVPWVALIWTNVFTCIVFLTMSSSAGRIYNALITLSGVATFIVWSVICVSHIRFRQALVAQGDDPARLPFRATFYPYGTYLALAATVFLVFFQGYTAFLTPFSVNDFIINYIMLPVFALFVLGYKFWHRTKLVNLKEMDIWTGRRVMEAREGDAGGGKTTTLKGRLLKIFVG</sequence>
<evidence type="ECO:0000313" key="10">
    <source>
        <dbReference type="Proteomes" id="UP000234585"/>
    </source>
</evidence>
<evidence type="ECO:0000256" key="1">
    <source>
        <dbReference type="ARBA" id="ARBA00004141"/>
    </source>
</evidence>
<feature type="transmembrane region" description="Helical" evidence="7">
    <location>
        <begin position="395"/>
        <end position="421"/>
    </location>
</feature>
<feature type="domain" description="Amino acid permease/ SLC12A" evidence="8">
    <location>
        <begin position="49"/>
        <end position="500"/>
    </location>
</feature>
<dbReference type="RefSeq" id="XP_024674446.1">
    <property type="nucleotide sequence ID" value="XM_024820101.1"/>
</dbReference>
<dbReference type="Gene3D" id="1.20.1740.10">
    <property type="entry name" value="Amino acid/polyamine transporter I"/>
    <property type="match status" value="1"/>
</dbReference>
<keyword evidence="2" id="KW-0813">Transport</keyword>
<organism evidence="9 10">
    <name type="scientific">Aspergillus candidus</name>
    <dbReference type="NCBI Taxonomy" id="41067"/>
    <lineage>
        <taxon>Eukaryota</taxon>
        <taxon>Fungi</taxon>
        <taxon>Dikarya</taxon>
        <taxon>Ascomycota</taxon>
        <taxon>Pezizomycotina</taxon>
        <taxon>Eurotiomycetes</taxon>
        <taxon>Eurotiomycetidae</taxon>
        <taxon>Eurotiales</taxon>
        <taxon>Aspergillaceae</taxon>
        <taxon>Aspergillus</taxon>
        <taxon>Aspergillus subgen. Circumdati</taxon>
    </lineage>
</organism>
<keyword evidence="5 7" id="KW-1133">Transmembrane helix</keyword>
<dbReference type="Proteomes" id="UP000234585">
    <property type="component" value="Unassembled WGS sequence"/>
</dbReference>
<dbReference type="OrthoDB" id="3900342at2759"/>
<evidence type="ECO:0000256" key="7">
    <source>
        <dbReference type="SAM" id="Phobius"/>
    </source>
</evidence>
<keyword evidence="6 7" id="KW-0472">Membrane</keyword>
<feature type="transmembrane region" description="Helical" evidence="7">
    <location>
        <begin position="369"/>
        <end position="389"/>
    </location>
</feature>
<dbReference type="PANTHER" id="PTHR43341">
    <property type="entry name" value="AMINO ACID PERMEASE"/>
    <property type="match status" value="1"/>
</dbReference>
<dbReference type="InterPro" id="IPR004841">
    <property type="entry name" value="AA-permease/SLC12A_dom"/>
</dbReference>
<accession>A0A2I2FIJ4</accession>
<dbReference type="GeneID" id="36527261"/>
<feature type="transmembrane region" description="Helical" evidence="7">
    <location>
        <begin position="52"/>
        <end position="71"/>
    </location>
</feature>
<dbReference type="EMBL" id="KZ559124">
    <property type="protein sequence ID" value="PLB40434.1"/>
    <property type="molecule type" value="Genomic_DNA"/>
</dbReference>
<gene>
    <name evidence="9" type="ORF">BDW47DRAFT_87676</name>
</gene>